<dbReference type="OrthoDB" id="272147at2759"/>
<reference evidence="12" key="1">
    <citation type="submission" date="2005-09" db="EMBL/GenBank/DDBJ databases">
        <title>Annotation of the Aspergillus terreus NIH2624 genome.</title>
        <authorList>
            <person name="Birren B.W."/>
            <person name="Lander E.S."/>
            <person name="Galagan J.E."/>
            <person name="Nusbaum C."/>
            <person name="Devon K."/>
            <person name="Henn M."/>
            <person name="Ma L.-J."/>
            <person name="Jaffe D.B."/>
            <person name="Butler J."/>
            <person name="Alvarez P."/>
            <person name="Gnerre S."/>
            <person name="Grabherr M."/>
            <person name="Kleber M."/>
            <person name="Mauceli E.W."/>
            <person name="Brockman W."/>
            <person name="Rounsley S."/>
            <person name="Young S.K."/>
            <person name="LaButti K."/>
            <person name="Pushparaj V."/>
            <person name="DeCaprio D."/>
            <person name="Crawford M."/>
            <person name="Koehrsen M."/>
            <person name="Engels R."/>
            <person name="Montgomery P."/>
            <person name="Pearson M."/>
            <person name="Howarth C."/>
            <person name="Larson L."/>
            <person name="Luoma S."/>
            <person name="White J."/>
            <person name="Alvarado L."/>
            <person name="Kodira C.D."/>
            <person name="Zeng Q."/>
            <person name="Oleary S."/>
            <person name="Yandava C."/>
            <person name="Denning D.W."/>
            <person name="Nierman W.C."/>
            <person name="Milne T."/>
            <person name="Madden K."/>
        </authorList>
    </citation>
    <scope>NUCLEOTIDE SEQUENCE [LARGE SCALE GENOMIC DNA]</scope>
    <source>
        <strain evidence="12">NIH 2624 / FGSC A1156</strain>
    </source>
</reference>
<dbReference type="Proteomes" id="UP000007963">
    <property type="component" value="Unassembled WGS sequence"/>
</dbReference>
<dbReference type="InterPro" id="IPR004206">
    <property type="entry name" value="mRNA_triPase_Cet1"/>
</dbReference>
<comment type="similarity">
    <text evidence="3 8">Belongs to the fungal TPase family.</text>
</comment>
<dbReference type="GO" id="GO:0140818">
    <property type="term" value="F:mRNA 5'-triphosphate monophosphatase activity"/>
    <property type="evidence" value="ECO:0007669"/>
    <property type="project" value="UniProtKB-EC"/>
</dbReference>
<feature type="compositionally biased region" description="Polar residues" evidence="9">
    <location>
        <begin position="449"/>
        <end position="462"/>
    </location>
</feature>
<dbReference type="OMA" id="YFAQQRS"/>
<comment type="catalytic activity">
    <reaction evidence="7">
        <text>a 5'-end triphospho-ribonucleoside in mRNA + H2O = a 5'-end diphospho-ribonucleoside in mRNA + phosphate + H(+)</text>
        <dbReference type="Rhea" id="RHEA:67004"/>
        <dbReference type="Rhea" id="RHEA-COMP:17164"/>
        <dbReference type="Rhea" id="RHEA-COMP:17165"/>
        <dbReference type="ChEBI" id="CHEBI:15377"/>
        <dbReference type="ChEBI" id="CHEBI:15378"/>
        <dbReference type="ChEBI" id="CHEBI:43474"/>
        <dbReference type="ChEBI" id="CHEBI:167616"/>
        <dbReference type="ChEBI" id="CHEBI:167618"/>
        <dbReference type="EC" id="3.6.1.74"/>
    </reaction>
    <physiologicalReaction direction="left-to-right" evidence="7">
        <dbReference type="Rhea" id="RHEA:67005"/>
    </physiologicalReaction>
</comment>
<feature type="domain" description="Ig-like" evidence="10">
    <location>
        <begin position="624"/>
        <end position="660"/>
    </location>
</feature>
<evidence type="ECO:0000256" key="6">
    <source>
        <dbReference type="ARBA" id="ARBA00023242"/>
    </source>
</evidence>
<dbReference type="PANTHER" id="PTHR28118:SF1">
    <property type="entry name" value="POLYNUCLEOTIDE 5'-TRIPHOSPHATASE CTL1-RELATED"/>
    <property type="match status" value="1"/>
</dbReference>
<keyword evidence="6 8" id="KW-0539">Nucleus</keyword>
<dbReference type="PANTHER" id="PTHR28118">
    <property type="entry name" value="POLYNUCLEOTIDE 5'-TRIPHOSPHATASE-RELATED"/>
    <property type="match status" value="1"/>
</dbReference>
<sequence>MDLRTIMNSDAAATSAPSPPSHQSSSQPSRNPSDSATHPSRDQHASSSSSSYPAPGYPPQPPPLQRPHATPDRSSSYGSLQSPYQYQPPSASTFGPSAQSQRGPSPPAPLPPPPPYGASATRDSFGGPAPYNSASQPPPQQQSPYAQQRSHSLQSVTTPYSSSSHSFHPRDSPTAAAPLSYPSQHFSPPAQSSMPGTPRGSVAPSYSRNTPPSSARPHSSGHDSLSNRASSPWVGSDAPVHMSPTSVHRVARPESRPDQISRLQSVGADRREMEDSVSPKTAFPPGSRQESAVGHLDQRHQRQLNHVENGADVKERRSSGLDSHPAHSTIPMDSSPPPRGSMSTETPPADQAHSVASKGPQDVKMNSSPSVPRVKRRRYNEPPVYARRMERTKGRCPLIPNPIAPIPKHARHSAQNPWALRQRRISSQPSATDHPIKAKVEGSPANGPPATQTVPQPSQTGSLGPWEPSITGYIPHEELTKVVCDFLFQHVVLRNDAAAAPAGTAAAGQGPIIEVEAKLGQIIDMDRGDRLQLPVLTETIINKENTRLRTAFESRMSLLTGSKAQHRVMNNFLNEAVKASMPHAAPGRIPLSYAHKKERDTFYEVAPSELPPIIRQNLNPRHKPKVRVTVDQRTGEVLAKIVKCRIADLDIYSPSTTVDWRLSVNLEISYDGDVSHLPVVDASRGRGGDRNKDRMSYRHLAYQIDLTQVAKSEPPTKGDFEHELEIEVSAAEIRRQGKLAMSGDPKNQYEDLIKGFVDNVRVLARAVPK</sequence>
<proteinExistence type="inferred from homology"/>
<evidence type="ECO:0000256" key="9">
    <source>
        <dbReference type="SAM" id="MobiDB-lite"/>
    </source>
</evidence>
<keyword evidence="8" id="KW-0506">mRNA capping</keyword>
<evidence type="ECO:0000256" key="3">
    <source>
        <dbReference type="ARBA" id="ARBA00006345"/>
    </source>
</evidence>
<dbReference type="Gene3D" id="3.20.100.10">
    <property type="entry name" value="mRNA triphosphatase Cet1-like"/>
    <property type="match status" value="1"/>
</dbReference>
<dbReference type="VEuPathDB" id="FungiDB:ATEG_05348"/>
<feature type="compositionally biased region" description="Polar residues" evidence="9">
    <location>
        <begin position="204"/>
        <end position="230"/>
    </location>
</feature>
<dbReference type="GO" id="GO:0031533">
    <property type="term" value="C:mRNA capping enzyme complex"/>
    <property type="evidence" value="ECO:0007669"/>
    <property type="project" value="UniProtKB-UniRule"/>
</dbReference>
<keyword evidence="5 8" id="KW-0378">Hydrolase</keyword>
<feature type="compositionally biased region" description="Low complexity" evidence="9">
    <location>
        <begin position="8"/>
        <end position="38"/>
    </location>
</feature>
<dbReference type="HOGENOM" id="CLU_018004_4_0_1"/>
<dbReference type="FunFam" id="3.20.100.10:FF:000002">
    <property type="entry name" value="mRNA capping nucleoside-triphosphatase, putative"/>
    <property type="match status" value="1"/>
</dbReference>
<feature type="region of interest" description="Disordered" evidence="9">
    <location>
        <begin position="1"/>
        <end position="376"/>
    </location>
</feature>
<feature type="compositionally biased region" description="Pro residues" evidence="9">
    <location>
        <begin position="104"/>
        <end position="116"/>
    </location>
</feature>
<evidence type="ECO:0000256" key="7">
    <source>
        <dbReference type="ARBA" id="ARBA00047740"/>
    </source>
</evidence>
<comment type="subcellular location">
    <subcellularLocation>
        <location evidence="2 8">Nucleus</location>
    </subcellularLocation>
</comment>
<dbReference type="STRING" id="341663.Q0CLT6"/>
<dbReference type="PROSITE" id="PS50835">
    <property type="entry name" value="IG_LIKE"/>
    <property type="match status" value="1"/>
</dbReference>
<feature type="compositionally biased region" description="Low complexity" evidence="9">
    <location>
        <begin position="142"/>
        <end position="166"/>
    </location>
</feature>
<dbReference type="CDD" id="cd07470">
    <property type="entry name" value="CYTH-like_mRNA_RTPase"/>
    <property type="match status" value="1"/>
</dbReference>
<feature type="compositionally biased region" description="Polar residues" evidence="9">
    <location>
        <begin position="72"/>
        <end position="103"/>
    </location>
</feature>
<dbReference type="InterPro" id="IPR040343">
    <property type="entry name" value="Cet1/Ctl1"/>
</dbReference>
<comment type="function">
    <text evidence="8">First step of mRNA capping. Converts the 5'-triphosphate end of a nascent mRNA chain into a diphosphate end.</text>
</comment>
<protein>
    <recommendedName>
        <fullName evidence="8">mRNA-capping enzyme subunit beta</fullName>
        <ecNumber evidence="8">3.6.1.74</ecNumber>
    </recommendedName>
    <alternativeName>
        <fullName evidence="8">mRNA 5'-phosphatase</fullName>
    </alternativeName>
    <alternativeName>
        <fullName evidence="8">mRNA 5'-triphosphate monophosphatase</fullName>
    </alternativeName>
</protein>
<evidence type="ECO:0000256" key="1">
    <source>
        <dbReference type="ARBA" id="ARBA00001946"/>
    </source>
</evidence>
<evidence type="ECO:0000256" key="2">
    <source>
        <dbReference type="ARBA" id="ARBA00004123"/>
    </source>
</evidence>
<evidence type="ECO:0000313" key="12">
    <source>
        <dbReference type="Proteomes" id="UP000007963"/>
    </source>
</evidence>
<dbReference type="Pfam" id="PF02940">
    <property type="entry name" value="mRNA_triPase"/>
    <property type="match status" value="1"/>
</dbReference>
<evidence type="ECO:0000256" key="5">
    <source>
        <dbReference type="ARBA" id="ARBA00022801"/>
    </source>
</evidence>
<dbReference type="eggNOG" id="ENOG502RZAX">
    <property type="taxonomic scope" value="Eukaryota"/>
</dbReference>
<comment type="subunit">
    <text evidence="8">Heterodimer. The mRNA-capping enzyme is composed of two separate chains alpha and beta, respectively a mRNA guanylyltransferase and an mRNA 5'-triphosphate monophosphatase.</text>
</comment>
<gene>
    <name evidence="11" type="ORF">ATEG_05348</name>
</gene>
<dbReference type="GeneID" id="4320757"/>
<dbReference type="SUPFAM" id="SSF55154">
    <property type="entry name" value="CYTH-like phosphatases"/>
    <property type="match status" value="1"/>
</dbReference>
<evidence type="ECO:0000256" key="4">
    <source>
        <dbReference type="ARBA" id="ARBA00022664"/>
    </source>
</evidence>
<feature type="compositionally biased region" description="Pro residues" evidence="9">
    <location>
        <begin position="55"/>
        <end position="65"/>
    </location>
</feature>
<dbReference type="EC" id="3.6.1.74" evidence="8"/>
<dbReference type="InterPro" id="IPR033469">
    <property type="entry name" value="CYTH-like_dom_sf"/>
</dbReference>
<name>Q0CLT6_ASPTN</name>
<accession>Q0CLT6</accession>
<keyword evidence="4 8" id="KW-0507">mRNA processing</keyword>
<evidence type="ECO:0000313" key="11">
    <source>
        <dbReference type="EMBL" id="EAU34417.1"/>
    </source>
</evidence>
<dbReference type="InterPro" id="IPR007110">
    <property type="entry name" value="Ig-like_dom"/>
</dbReference>
<feature type="compositionally biased region" description="Low complexity" evidence="9">
    <location>
        <begin position="45"/>
        <end position="54"/>
    </location>
</feature>
<dbReference type="GO" id="GO:0006370">
    <property type="term" value="P:7-methylguanosine mRNA capping"/>
    <property type="evidence" value="ECO:0007669"/>
    <property type="project" value="UniProtKB-UniRule"/>
</dbReference>
<feature type="compositionally biased region" description="Polar residues" evidence="9">
    <location>
        <begin position="181"/>
        <end position="195"/>
    </location>
</feature>
<organism evidence="11 12">
    <name type="scientific">Aspergillus terreus (strain NIH 2624 / FGSC A1156)</name>
    <dbReference type="NCBI Taxonomy" id="341663"/>
    <lineage>
        <taxon>Eukaryota</taxon>
        <taxon>Fungi</taxon>
        <taxon>Dikarya</taxon>
        <taxon>Ascomycota</taxon>
        <taxon>Pezizomycotina</taxon>
        <taxon>Eurotiomycetes</taxon>
        <taxon>Eurotiomycetidae</taxon>
        <taxon>Eurotiales</taxon>
        <taxon>Aspergillaceae</taxon>
        <taxon>Aspergillus</taxon>
        <taxon>Aspergillus subgen. Circumdati</taxon>
    </lineage>
</organism>
<feature type="compositionally biased region" description="Basic and acidic residues" evidence="9">
    <location>
        <begin position="309"/>
        <end position="319"/>
    </location>
</feature>
<dbReference type="InterPro" id="IPR037009">
    <property type="entry name" value="mRNA_triPase_Cet1_sf"/>
</dbReference>
<comment type="cofactor">
    <cofactor evidence="1 8">
        <name>Mg(2+)</name>
        <dbReference type="ChEBI" id="CHEBI:18420"/>
    </cofactor>
</comment>
<feature type="region of interest" description="Disordered" evidence="9">
    <location>
        <begin position="395"/>
        <end position="469"/>
    </location>
</feature>
<dbReference type="GO" id="GO:0004651">
    <property type="term" value="F:polynucleotide 5'-phosphatase activity"/>
    <property type="evidence" value="ECO:0007669"/>
    <property type="project" value="UniProtKB-UniRule"/>
</dbReference>
<evidence type="ECO:0000256" key="8">
    <source>
        <dbReference type="RuleBase" id="RU367053"/>
    </source>
</evidence>
<dbReference type="AlphaFoldDB" id="Q0CLT6"/>
<dbReference type="RefSeq" id="XP_001214526.1">
    <property type="nucleotide sequence ID" value="XM_001214526.1"/>
</dbReference>
<evidence type="ECO:0000259" key="10">
    <source>
        <dbReference type="PROSITE" id="PS50835"/>
    </source>
</evidence>
<dbReference type="EMBL" id="CH476600">
    <property type="protein sequence ID" value="EAU34417.1"/>
    <property type="molecule type" value="Genomic_DNA"/>
</dbReference>